<sequence>MDEYPMYSCDPEDYTLEHEIGFGASSVVYEAKFKPINARVAVKVIDLEAFGRDTDELRRETQLMSLSKHPNVLRVRGCYLIGSKLHIATRFMAAGSMLDIMKFSHPDGFDEIVIATVLKQALQGLHYLHQNDWLHRDLKAANILVDDDGTVLLGDFGVGVWLGESSAKADKGADEEEGGRKSFVGTPAWMAPEVVERKHYGVKADIWSFGITALELCQGRAPHARFAPVKALMKTLSDEPPKLDRDGGAHKYSKAMEDFVRVCLQKDPAKRPTAEKLLSHALFKQARNPKFLVNAILAGLPPLSDRQERRRRISMSSMRTTQSWDFGSVGAGSGRWTPGTNTADRTDPFLGFSGIFGNAASPRGSVRSSKIVSFDGQHAFAVTPSQSQAQLHGGGDNLSVERRSRSISAVSAAAGGTNRRARNRSNDSGFAVGAAGAGTGGSFGSHGGLRALATYQREQQRRSISRDPSFDDGVPSPGEPQDSDAARQTNSHKDAHAHLETIGEQKSPLALAPEVSNVHVPILDLPPSPFIEDAHLQLSADSRTGQTRWAESIPSEPSSRAVSSSTTASKATSTSSATTVVTTEAPASASVSAAKPSSGGGGGGAGATAPGALSGDSDASSTPTALAPVTEQGLLAGAMAAVRVNSRSSQKSASQPSALDKAQAGNNLFLSRIRSISSRPGSRSGLPPTGEGPAFGEGGGLPKLGHSPDDAGGAGGHRHRRTDSVLGKLFGRNKKESKG</sequence>
<feature type="compositionally biased region" description="Basic and acidic residues" evidence="3">
    <location>
        <begin position="458"/>
        <end position="469"/>
    </location>
</feature>
<evidence type="ECO:0000259" key="4">
    <source>
        <dbReference type="PROSITE" id="PS50011"/>
    </source>
</evidence>
<dbReference type="GO" id="GO:0004672">
    <property type="term" value="F:protein kinase activity"/>
    <property type="evidence" value="ECO:0007669"/>
    <property type="project" value="InterPro"/>
</dbReference>
<keyword evidence="6" id="KW-1185">Reference proteome</keyword>
<protein>
    <recommendedName>
        <fullName evidence="4">Protein kinase domain-containing protein</fullName>
    </recommendedName>
</protein>
<keyword evidence="2" id="KW-0547">Nucleotide-binding</keyword>
<dbReference type="SUPFAM" id="SSF56112">
    <property type="entry name" value="Protein kinase-like (PK-like)"/>
    <property type="match status" value="1"/>
</dbReference>
<organism evidence="5 6">
    <name type="scientific">Tilletia horrida</name>
    <dbReference type="NCBI Taxonomy" id="155126"/>
    <lineage>
        <taxon>Eukaryota</taxon>
        <taxon>Fungi</taxon>
        <taxon>Dikarya</taxon>
        <taxon>Basidiomycota</taxon>
        <taxon>Ustilaginomycotina</taxon>
        <taxon>Exobasidiomycetes</taxon>
        <taxon>Tilletiales</taxon>
        <taxon>Tilletiaceae</taxon>
        <taxon>Tilletia</taxon>
    </lineage>
</organism>
<keyword evidence="2" id="KW-0067">ATP-binding</keyword>
<feature type="compositionally biased region" description="Gly residues" evidence="3">
    <location>
        <begin position="693"/>
        <end position="702"/>
    </location>
</feature>
<dbReference type="PROSITE" id="PS00107">
    <property type="entry name" value="PROTEIN_KINASE_ATP"/>
    <property type="match status" value="1"/>
</dbReference>
<dbReference type="InterPro" id="IPR047173">
    <property type="entry name" value="STRAD_A/B-like"/>
</dbReference>
<dbReference type="GO" id="GO:0043539">
    <property type="term" value="F:protein serine/threonine kinase activator activity"/>
    <property type="evidence" value="ECO:0007669"/>
    <property type="project" value="InterPro"/>
</dbReference>
<dbReference type="SMART" id="SM00220">
    <property type="entry name" value="S_TKc"/>
    <property type="match status" value="1"/>
</dbReference>
<feature type="compositionally biased region" description="Low complexity" evidence="3">
    <location>
        <begin position="555"/>
        <end position="597"/>
    </location>
</feature>
<dbReference type="PROSITE" id="PS50011">
    <property type="entry name" value="PROTEIN_KINASE_DOM"/>
    <property type="match status" value="1"/>
</dbReference>
<dbReference type="InterPro" id="IPR017441">
    <property type="entry name" value="Protein_kinase_ATP_BS"/>
</dbReference>
<evidence type="ECO:0000256" key="1">
    <source>
        <dbReference type="ARBA" id="ARBA00008874"/>
    </source>
</evidence>
<dbReference type="PANTHER" id="PTHR48014:SF21">
    <property type="entry name" value="SERINE_THREONINE-PROTEIN KINASE FRAY2"/>
    <property type="match status" value="1"/>
</dbReference>
<dbReference type="EMBL" id="JAPDMQ010000344">
    <property type="protein sequence ID" value="KAK0526690.1"/>
    <property type="molecule type" value="Genomic_DNA"/>
</dbReference>
<gene>
    <name evidence="5" type="ORF">OC842_005113</name>
</gene>
<name>A0AAN6GAR6_9BASI</name>
<evidence type="ECO:0000313" key="6">
    <source>
        <dbReference type="Proteomes" id="UP001176521"/>
    </source>
</evidence>
<dbReference type="PANTHER" id="PTHR48014">
    <property type="entry name" value="SERINE/THREONINE-PROTEIN KINASE FRAY2"/>
    <property type="match status" value="1"/>
</dbReference>
<dbReference type="Pfam" id="PF00069">
    <property type="entry name" value="Pkinase"/>
    <property type="match status" value="1"/>
</dbReference>
<feature type="binding site" evidence="2">
    <location>
        <position position="43"/>
    </location>
    <ligand>
        <name>ATP</name>
        <dbReference type="ChEBI" id="CHEBI:30616"/>
    </ligand>
</feature>
<feature type="region of interest" description="Disordered" evidence="3">
    <location>
        <begin position="542"/>
        <end position="624"/>
    </location>
</feature>
<feature type="region of interest" description="Disordered" evidence="3">
    <location>
        <begin position="455"/>
        <end position="494"/>
    </location>
</feature>
<dbReference type="Proteomes" id="UP001176521">
    <property type="component" value="Unassembled WGS sequence"/>
</dbReference>
<dbReference type="AlphaFoldDB" id="A0AAN6GAR6"/>
<reference evidence="5" key="1">
    <citation type="journal article" date="2023" name="PhytoFront">
        <title>Draft Genome Resources of Seven Strains of Tilletia horrida, Causal Agent of Kernel Smut of Rice.</title>
        <authorList>
            <person name="Khanal S."/>
            <person name="Antony Babu S."/>
            <person name="Zhou X.G."/>
        </authorList>
    </citation>
    <scope>NUCLEOTIDE SEQUENCE</scope>
    <source>
        <strain evidence="5">TX3</strain>
    </source>
</reference>
<feature type="domain" description="Protein kinase" evidence="4">
    <location>
        <begin position="14"/>
        <end position="283"/>
    </location>
</feature>
<proteinExistence type="inferred from homology"/>
<feature type="compositionally biased region" description="Low complexity" evidence="3">
    <location>
        <begin position="676"/>
        <end position="692"/>
    </location>
</feature>
<dbReference type="GO" id="GO:0005524">
    <property type="term" value="F:ATP binding"/>
    <property type="evidence" value="ECO:0007669"/>
    <property type="project" value="UniProtKB-UniRule"/>
</dbReference>
<accession>A0AAN6GAR6</accession>
<comment type="caution">
    <text evidence="5">The sequence shown here is derived from an EMBL/GenBank/DDBJ whole genome shotgun (WGS) entry which is preliminary data.</text>
</comment>
<evidence type="ECO:0000256" key="2">
    <source>
        <dbReference type="PROSITE-ProRule" id="PRU10141"/>
    </source>
</evidence>
<feature type="region of interest" description="Disordered" evidence="3">
    <location>
        <begin position="676"/>
        <end position="739"/>
    </location>
</feature>
<dbReference type="Gene3D" id="1.10.510.10">
    <property type="entry name" value="Transferase(Phosphotransferase) domain 1"/>
    <property type="match status" value="1"/>
</dbReference>
<evidence type="ECO:0000313" key="5">
    <source>
        <dbReference type="EMBL" id="KAK0526690.1"/>
    </source>
</evidence>
<dbReference type="InterPro" id="IPR000719">
    <property type="entry name" value="Prot_kinase_dom"/>
</dbReference>
<dbReference type="InterPro" id="IPR011009">
    <property type="entry name" value="Kinase-like_dom_sf"/>
</dbReference>
<comment type="similarity">
    <text evidence="1">Belongs to the protein kinase superfamily. STE Ser/Thr protein kinase family. STE20 subfamily.</text>
</comment>
<evidence type="ECO:0000256" key="3">
    <source>
        <dbReference type="SAM" id="MobiDB-lite"/>
    </source>
</evidence>